<protein>
    <submittedName>
        <fullName evidence="1">Uncharacterized protein</fullName>
    </submittedName>
</protein>
<gene>
    <name evidence="1" type="ORF">BKP37_09390</name>
</gene>
<dbReference type="RefSeq" id="WP_071309348.1">
    <property type="nucleotide sequence ID" value="NZ_MLQR01000025.1"/>
</dbReference>
<evidence type="ECO:0000313" key="2">
    <source>
        <dbReference type="Proteomes" id="UP000179524"/>
    </source>
</evidence>
<keyword evidence="2" id="KW-1185">Reference proteome</keyword>
<dbReference type="OrthoDB" id="2890881at2"/>
<accession>A0A1S2LNV8</accession>
<evidence type="ECO:0000313" key="1">
    <source>
        <dbReference type="EMBL" id="OIJ13890.1"/>
    </source>
</evidence>
<sequence length="64" mass="7757">MYKIIDNISEKNLEKVKEILETLTKYEQEFYEVEPTNEEKKAIEEAMYSEFHSFEDVFKDDLDV</sequence>
<organism evidence="1 2">
    <name type="scientific">Anaerobacillus alkalilacustris</name>
    <dbReference type="NCBI Taxonomy" id="393763"/>
    <lineage>
        <taxon>Bacteria</taxon>
        <taxon>Bacillati</taxon>
        <taxon>Bacillota</taxon>
        <taxon>Bacilli</taxon>
        <taxon>Bacillales</taxon>
        <taxon>Bacillaceae</taxon>
        <taxon>Anaerobacillus</taxon>
    </lineage>
</organism>
<comment type="caution">
    <text evidence="1">The sequence shown here is derived from an EMBL/GenBank/DDBJ whole genome shotgun (WGS) entry which is preliminary data.</text>
</comment>
<dbReference type="AlphaFoldDB" id="A0A1S2LNV8"/>
<reference evidence="1 2" key="1">
    <citation type="submission" date="2016-10" db="EMBL/GenBank/DDBJ databases">
        <title>Draft genome sequences of four alkaliphilic bacteria belonging to the Anaerobacillus genus.</title>
        <authorList>
            <person name="Bassil N.M."/>
            <person name="Lloyd J.R."/>
        </authorList>
    </citation>
    <scope>NUCLEOTIDE SEQUENCE [LARGE SCALE GENOMIC DNA]</scope>
    <source>
        <strain evidence="1 2">DSM 18345</strain>
    </source>
</reference>
<name>A0A1S2LNV8_9BACI</name>
<proteinExistence type="predicted"/>
<dbReference type="Proteomes" id="UP000179524">
    <property type="component" value="Unassembled WGS sequence"/>
</dbReference>
<dbReference type="EMBL" id="MLQR01000025">
    <property type="protein sequence ID" value="OIJ13890.1"/>
    <property type="molecule type" value="Genomic_DNA"/>
</dbReference>